<keyword evidence="10" id="KW-1185">Reference proteome</keyword>
<dbReference type="GO" id="GO:0005634">
    <property type="term" value="C:nucleus"/>
    <property type="evidence" value="ECO:0007669"/>
    <property type="project" value="UniProtKB-SubCell"/>
</dbReference>
<evidence type="ECO:0000256" key="1">
    <source>
        <dbReference type="ARBA" id="ARBA00004123"/>
    </source>
</evidence>
<evidence type="ECO:0000313" key="10">
    <source>
        <dbReference type="Proteomes" id="UP000277212"/>
    </source>
</evidence>
<dbReference type="OrthoDB" id="2592092at2759"/>
<dbReference type="PANTHER" id="PTHR15835">
    <property type="entry name" value="NUCLEAR-INTERACTING PARTNER OF ALK"/>
    <property type="match status" value="1"/>
</dbReference>
<evidence type="ECO:0000256" key="3">
    <source>
        <dbReference type="ARBA" id="ARBA00022771"/>
    </source>
</evidence>
<dbReference type="STRING" id="2010991.A0A3M2RR96"/>
<evidence type="ECO:0000256" key="5">
    <source>
        <dbReference type="ARBA" id="ARBA00023242"/>
    </source>
</evidence>
<protein>
    <recommendedName>
        <fullName evidence="11">C3HC-type domain-containing protein</fullName>
    </recommendedName>
</protein>
<feature type="compositionally biased region" description="Low complexity" evidence="6">
    <location>
        <begin position="32"/>
        <end position="48"/>
    </location>
</feature>
<dbReference type="GO" id="GO:0008270">
    <property type="term" value="F:zinc ion binding"/>
    <property type="evidence" value="ECO:0007669"/>
    <property type="project" value="UniProtKB-KW"/>
</dbReference>
<dbReference type="InterPro" id="IPR012935">
    <property type="entry name" value="NuBaID_N"/>
</dbReference>
<evidence type="ECO:0000259" key="7">
    <source>
        <dbReference type="Pfam" id="PF07967"/>
    </source>
</evidence>
<feature type="domain" description="NuBaID C-terminal" evidence="8">
    <location>
        <begin position="290"/>
        <end position="394"/>
    </location>
</feature>
<feature type="compositionally biased region" description="Polar residues" evidence="6">
    <location>
        <begin position="490"/>
        <end position="503"/>
    </location>
</feature>
<dbReference type="InterPro" id="IPR013909">
    <property type="entry name" value="NuBaID_C"/>
</dbReference>
<dbReference type="AlphaFoldDB" id="A0A3M2RR96"/>
<keyword evidence="3" id="KW-0863">Zinc-finger</keyword>
<feature type="region of interest" description="Disordered" evidence="6">
    <location>
        <begin position="401"/>
        <end position="510"/>
    </location>
</feature>
<feature type="region of interest" description="Disordered" evidence="6">
    <location>
        <begin position="1"/>
        <end position="53"/>
    </location>
</feature>
<evidence type="ECO:0000256" key="6">
    <source>
        <dbReference type="SAM" id="MobiDB-lite"/>
    </source>
</evidence>
<name>A0A3M2RR96_9HYPO</name>
<dbReference type="Proteomes" id="UP000277212">
    <property type="component" value="Unassembled WGS sequence"/>
</dbReference>
<evidence type="ECO:0008006" key="11">
    <source>
        <dbReference type="Google" id="ProtNLM"/>
    </source>
</evidence>
<gene>
    <name evidence="9" type="ORF">CDV36_012587</name>
</gene>
<feature type="compositionally biased region" description="Polar residues" evidence="6">
    <location>
        <begin position="10"/>
        <end position="20"/>
    </location>
</feature>
<dbReference type="Pfam" id="PF07967">
    <property type="entry name" value="zf-C3HC"/>
    <property type="match status" value="1"/>
</dbReference>
<comment type="caution">
    <text evidence="9">The sequence shown here is derived from an EMBL/GenBank/DDBJ whole genome shotgun (WGS) entry which is preliminary data.</text>
</comment>
<organism evidence="9 10">
    <name type="scientific">Fusarium kuroshium</name>
    <dbReference type="NCBI Taxonomy" id="2010991"/>
    <lineage>
        <taxon>Eukaryota</taxon>
        <taxon>Fungi</taxon>
        <taxon>Dikarya</taxon>
        <taxon>Ascomycota</taxon>
        <taxon>Pezizomycotina</taxon>
        <taxon>Sordariomycetes</taxon>
        <taxon>Hypocreomycetidae</taxon>
        <taxon>Hypocreales</taxon>
        <taxon>Nectriaceae</taxon>
        <taxon>Fusarium</taxon>
        <taxon>Fusarium solani species complex</taxon>
    </lineage>
</organism>
<keyword evidence="4" id="KW-0862">Zinc</keyword>
<keyword evidence="2" id="KW-0479">Metal-binding</keyword>
<dbReference type="PANTHER" id="PTHR15835:SF6">
    <property type="entry name" value="ZINC FINGER C3HC-TYPE PROTEIN 1"/>
    <property type="match status" value="1"/>
</dbReference>
<feature type="compositionally biased region" description="Basic and acidic residues" evidence="6">
    <location>
        <begin position="458"/>
        <end position="468"/>
    </location>
</feature>
<evidence type="ECO:0000256" key="2">
    <source>
        <dbReference type="ARBA" id="ARBA00022723"/>
    </source>
</evidence>
<dbReference type="EMBL" id="NKUJ01000320">
    <property type="protein sequence ID" value="RMJ07808.1"/>
    <property type="molecule type" value="Genomic_DNA"/>
</dbReference>
<keyword evidence="5" id="KW-0539">Nucleus</keyword>
<accession>A0A3M2RR96</accession>
<dbReference type="Pfam" id="PF08600">
    <property type="entry name" value="NuBaID_C"/>
    <property type="match status" value="1"/>
</dbReference>
<sequence length="510" mass="56660">MNATKRKFNTLLQGIGSSHPKTGDDAVSHTEAGSSPSRHATSSSPGSTARVSGVDAELLQKRRRLGLPDSTAPLLAKKGSLTATISSIVSRRPQVRDPLKSLRESPAKYSPSDRTELLRRLATFQEITDWTPKPDKVNEVEWAKRGWVCHGKETVRCLLCHRELVVKLNRKVVDGKEVAVLVSSEIEEALVDKYADLIVTSHQEDCLWRKRGCDDSLLRLSLANTSSSLKSLRERYDELLSRKSFLPYEFNLRLPDELKLDEILAQLPADFFTNPAPPNAEVGSRPNRVALALALMGWQGLDNPRIGAVPNSASCHTCLRRLGLWMFKSKEVADDGEVLVPAPMDFLDPVREHRFFCPWSNPETQRQSHAHTRPEQDLAGWKVLMQTLANDAHLRSVYEGRSPARHRAQRSIGAPSTPKRPGTAASITTPQTLPAMRTATPGSVGVTGSDHVEEDEKERDAKDKERWARLRRVKSLFDNKGSRKLRHSISRSISRPGTAHSTKSGGGQKE</sequence>
<reference evidence="9 10" key="1">
    <citation type="submission" date="2017-06" db="EMBL/GenBank/DDBJ databases">
        <title>Comparative genomic analysis of Ambrosia Fusariam Clade fungi.</title>
        <authorList>
            <person name="Stajich J.E."/>
            <person name="Carrillo J."/>
            <person name="Kijimoto T."/>
            <person name="Eskalen A."/>
            <person name="O'Donnell K."/>
            <person name="Kasson M."/>
        </authorList>
    </citation>
    <scope>NUCLEOTIDE SEQUENCE [LARGE SCALE GENOMIC DNA]</scope>
    <source>
        <strain evidence="9">UCR3666</strain>
    </source>
</reference>
<evidence type="ECO:0000256" key="4">
    <source>
        <dbReference type="ARBA" id="ARBA00022833"/>
    </source>
</evidence>
<proteinExistence type="predicted"/>
<evidence type="ECO:0000313" key="9">
    <source>
        <dbReference type="EMBL" id="RMJ07808.1"/>
    </source>
</evidence>
<comment type="subcellular location">
    <subcellularLocation>
        <location evidence="1">Nucleus</location>
    </subcellularLocation>
</comment>
<evidence type="ECO:0000259" key="8">
    <source>
        <dbReference type="Pfam" id="PF08600"/>
    </source>
</evidence>
<feature type="domain" description="C3HC-type" evidence="7">
    <location>
        <begin position="111"/>
        <end position="249"/>
    </location>
</feature>